<dbReference type="EMBL" id="BARW01024886">
    <property type="protein sequence ID" value="GAI97019.1"/>
    <property type="molecule type" value="Genomic_DNA"/>
</dbReference>
<dbReference type="AlphaFoldDB" id="X1UXE1"/>
<name>X1UXE1_9ZZZZ</name>
<comment type="caution">
    <text evidence="1">The sequence shown here is derived from an EMBL/GenBank/DDBJ whole genome shotgun (WGS) entry which is preliminary data.</text>
</comment>
<feature type="non-terminal residue" evidence="1">
    <location>
        <position position="1"/>
    </location>
</feature>
<protein>
    <submittedName>
        <fullName evidence="1">Uncharacterized protein</fullName>
    </submittedName>
</protein>
<sequence length="41" mass="4537">GGEYLGQAVEVILRLPDPVCDESTGRFQVQFDVREGTVDLQ</sequence>
<accession>X1UXE1</accession>
<proteinExistence type="predicted"/>
<evidence type="ECO:0000313" key="1">
    <source>
        <dbReference type="EMBL" id="GAI97019.1"/>
    </source>
</evidence>
<reference evidence="1" key="1">
    <citation type="journal article" date="2014" name="Front. Microbiol.">
        <title>High frequency of phylogenetically diverse reductive dehalogenase-homologous genes in deep subseafloor sedimentary metagenomes.</title>
        <authorList>
            <person name="Kawai M."/>
            <person name="Futagami T."/>
            <person name="Toyoda A."/>
            <person name="Takaki Y."/>
            <person name="Nishi S."/>
            <person name="Hori S."/>
            <person name="Arai W."/>
            <person name="Tsubouchi T."/>
            <person name="Morono Y."/>
            <person name="Uchiyama I."/>
            <person name="Ito T."/>
            <person name="Fujiyama A."/>
            <person name="Inagaki F."/>
            <person name="Takami H."/>
        </authorList>
    </citation>
    <scope>NUCLEOTIDE SEQUENCE</scope>
    <source>
        <strain evidence="1">Expedition CK06-06</strain>
    </source>
</reference>
<organism evidence="1">
    <name type="scientific">marine sediment metagenome</name>
    <dbReference type="NCBI Taxonomy" id="412755"/>
    <lineage>
        <taxon>unclassified sequences</taxon>
        <taxon>metagenomes</taxon>
        <taxon>ecological metagenomes</taxon>
    </lineage>
</organism>
<gene>
    <name evidence="1" type="ORF">S12H4_40923</name>
</gene>